<protein>
    <recommendedName>
        <fullName evidence="4">Outer membrane protein beta-barrel domain-containing protein</fullName>
    </recommendedName>
</protein>
<dbReference type="EMBL" id="QFFJ01000001">
    <property type="protein sequence ID" value="RBL92961.1"/>
    <property type="molecule type" value="Genomic_DNA"/>
</dbReference>
<organism evidence="2 3">
    <name type="scientific">Chitinophaga flava</name>
    <dbReference type="NCBI Taxonomy" id="2259036"/>
    <lineage>
        <taxon>Bacteria</taxon>
        <taxon>Pseudomonadati</taxon>
        <taxon>Bacteroidota</taxon>
        <taxon>Chitinophagia</taxon>
        <taxon>Chitinophagales</taxon>
        <taxon>Chitinophagaceae</taxon>
        <taxon>Chitinophaga</taxon>
    </lineage>
</organism>
<sequence>MIRTLLCFSLISSILLSFTAQAQTPAKPAAAKTDTTRKHITDTTRIVPVKDSINHIPGGLRIGVDLSRIVTSIYYPYRKEGTVVADIRLTPSLYAAAEIGYANTPHSDTNYIYKGNGAFITLGIDYNFLKRQFPSEKNMFYGGIRYGFSHLTYEVPFYKITNTYWGNNLSGSIPKTNINAHWIELVLGLKAEVLKNFFLGWSLRERILISNVKSDEFTPLVIPGFGSGSKKAVFDMQYTVSYLFPLYKITEHVKLTDNKKKKK</sequence>
<keyword evidence="3" id="KW-1185">Reference proteome</keyword>
<accession>A0A365Y3T2</accession>
<evidence type="ECO:0000256" key="1">
    <source>
        <dbReference type="SAM" id="SignalP"/>
    </source>
</evidence>
<evidence type="ECO:0008006" key="4">
    <source>
        <dbReference type="Google" id="ProtNLM"/>
    </source>
</evidence>
<dbReference type="OrthoDB" id="1199048at2"/>
<dbReference type="Proteomes" id="UP000253410">
    <property type="component" value="Unassembled WGS sequence"/>
</dbReference>
<comment type="caution">
    <text evidence="2">The sequence shown here is derived from an EMBL/GenBank/DDBJ whole genome shotgun (WGS) entry which is preliminary data.</text>
</comment>
<dbReference type="InterPro" id="IPR046111">
    <property type="entry name" value="DUF6048"/>
</dbReference>
<proteinExistence type="predicted"/>
<evidence type="ECO:0000313" key="2">
    <source>
        <dbReference type="EMBL" id="RBL92961.1"/>
    </source>
</evidence>
<keyword evidence="1" id="KW-0732">Signal</keyword>
<feature type="chain" id="PRO_5016826147" description="Outer membrane protein beta-barrel domain-containing protein" evidence="1">
    <location>
        <begin position="23"/>
        <end position="263"/>
    </location>
</feature>
<gene>
    <name evidence="2" type="ORF">DF182_10405</name>
</gene>
<name>A0A365Y3T2_9BACT</name>
<feature type="signal peptide" evidence="1">
    <location>
        <begin position="1"/>
        <end position="22"/>
    </location>
</feature>
<dbReference type="RefSeq" id="WP_113615557.1">
    <property type="nucleotide sequence ID" value="NZ_QFFJ01000001.1"/>
</dbReference>
<reference evidence="2 3" key="1">
    <citation type="submission" date="2018-05" db="EMBL/GenBank/DDBJ databases">
        <title>Chitinophaga sp. K3CV102501T nov., isolated from isolated from a monsoon evergreen broad-leaved forest soil.</title>
        <authorList>
            <person name="Lv Y."/>
        </authorList>
    </citation>
    <scope>NUCLEOTIDE SEQUENCE [LARGE SCALE GENOMIC DNA]</scope>
    <source>
        <strain evidence="2 3">GDMCC 1.1325</strain>
    </source>
</reference>
<evidence type="ECO:0000313" key="3">
    <source>
        <dbReference type="Proteomes" id="UP000253410"/>
    </source>
</evidence>
<dbReference type="AlphaFoldDB" id="A0A365Y3T2"/>
<dbReference type="Pfam" id="PF19515">
    <property type="entry name" value="DUF6048"/>
    <property type="match status" value="1"/>
</dbReference>